<feature type="domain" description="Solute-binding protein family 3/N-terminal" evidence="2">
    <location>
        <begin position="69"/>
        <end position="294"/>
    </location>
</feature>
<keyword evidence="4" id="KW-1185">Reference proteome</keyword>
<gene>
    <name evidence="3" type="ORF">GCM10009550_52250</name>
</gene>
<accession>A0ABP4C5D5</accession>
<dbReference type="Pfam" id="PF00497">
    <property type="entry name" value="SBP_bac_3"/>
    <property type="match status" value="1"/>
</dbReference>
<dbReference type="EMBL" id="BAAAHH010000024">
    <property type="protein sequence ID" value="GAA0960705.1"/>
    <property type="molecule type" value="Genomic_DNA"/>
</dbReference>
<evidence type="ECO:0000313" key="4">
    <source>
        <dbReference type="Proteomes" id="UP001500665"/>
    </source>
</evidence>
<evidence type="ECO:0000313" key="3">
    <source>
        <dbReference type="EMBL" id="GAA0960705.1"/>
    </source>
</evidence>
<dbReference type="Gene3D" id="3.40.190.10">
    <property type="entry name" value="Periplasmic binding protein-like II"/>
    <property type="match status" value="2"/>
</dbReference>
<dbReference type="SMART" id="SM00062">
    <property type="entry name" value="PBPb"/>
    <property type="match status" value="1"/>
</dbReference>
<dbReference type="CDD" id="cd01004">
    <property type="entry name" value="PBP2_MidA_like"/>
    <property type="match status" value="1"/>
</dbReference>
<dbReference type="Proteomes" id="UP001500665">
    <property type="component" value="Unassembled WGS sequence"/>
</dbReference>
<dbReference type="PANTHER" id="PTHR35936">
    <property type="entry name" value="MEMBRANE-BOUND LYTIC MUREIN TRANSGLYCOSYLASE F"/>
    <property type="match status" value="1"/>
</dbReference>
<evidence type="ECO:0000259" key="2">
    <source>
        <dbReference type="SMART" id="SM00062"/>
    </source>
</evidence>
<proteinExistence type="predicted"/>
<dbReference type="SUPFAM" id="SSF53850">
    <property type="entry name" value="Periplasmic binding protein-like II"/>
    <property type="match status" value="1"/>
</dbReference>
<comment type="caution">
    <text evidence="3">The sequence shown here is derived from an EMBL/GenBank/DDBJ whole genome shotgun (WGS) entry which is preliminary data.</text>
</comment>
<dbReference type="PANTHER" id="PTHR35936:SF17">
    <property type="entry name" value="ARGININE-BINDING EXTRACELLULAR PROTEIN ARTP"/>
    <property type="match status" value="1"/>
</dbReference>
<dbReference type="InterPro" id="IPR001638">
    <property type="entry name" value="Solute-binding_3/MltF_N"/>
</dbReference>
<keyword evidence="1" id="KW-0732">Signal</keyword>
<organism evidence="3 4">
    <name type="scientific">Actinocorallia libanotica</name>
    <dbReference type="NCBI Taxonomy" id="46162"/>
    <lineage>
        <taxon>Bacteria</taxon>
        <taxon>Bacillati</taxon>
        <taxon>Actinomycetota</taxon>
        <taxon>Actinomycetes</taxon>
        <taxon>Streptosporangiales</taxon>
        <taxon>Thermomonosporaceae</taxon>
        <taxon>Actinocorallia</taxon>
    </lineage>
</organism>
<name>A0ABP4C5D5_9ACTN</name>
<protein>
    <submittedName>
        <fullName evidence="3">ABC transporter substrate-binding protein</fullName>
    </submittedName>
</protein>
<dbReference type="PROSITE" id="PS51257">
    <property type="entry name" value="PROKAR_LIPOPROTEIN"/>
    <property type="match status" value="1"/>
</dbReference>
<sequence>MWRNIVISADARRRGLAVGAALVIGALGLTACGEKTEDSAESPAKTAPTVSADSALAAQVPEDIKADGVIKIGVDSSYAPNEYLDADGKTVVGWDVELFDAVAAKLGLKTEWVTSNFDDIVPGVTTSGKYETGVSSFTINPERLKQATMVSYFNAGTQWFAKEGATIDPDDACGKKIAVQKATVQVPDIEKRSKDCTDAGKPAIQISQYQGQDQATSAVVSGKEDASLADSPIAAYAVKKAPGLALLGDIYDAAPYGYVVKKDSPLGQVYADALKAVIADGTYTQILEKWGVQAGGITDPTVDPAS</sequence>
<reference evidence="4" key="1">
    <citation type="journal article" date="2019" name="Int. J. Syst. Evol. Microbiol.">
        <title>The Global Catalogue of Microorganisms (GCM) 10K type strain sequencing project: providing services to taxonomists for standard genome sequencing and annotation.</title>
        <authorList>
            <consortium name="The Broad Institute Genomics Platform"/>
            <consortium name="The Broad Institute Genome Sequencing Center for Infectious Disease"/>
            <person name="Wu L."/>
            <person name="Ma J."/>
        </authorList>
    </citation>
    <scope>NUCLEOTIDE SEQUENCE [LARGE SCALE GENOMIC DNA]</scope>
    <source>
        <strain evidence="4">JCM 10696</strain>
    </source>
</reference>
<evidence type="ECO:0000256" key="1">
    <source>
        <dbReference type="ARBA" id="ARBA00022729"/>
    </source>
</evidence>